<name>A0A7J8MPU7_9ROSI</name>
<proteinExistence type="predicted"/>
<feature type="transmembrane region" description="Helical" evidence="1">
    <location>
        <begin position="56"/>
        <end position="74"/>
    </location>
</feature>
<comment type="caution">
    <text evidence="2">The sequence shown here is derived from an EMBL/GenBank/DDBJ whole genome shotgun (WGS) entry which is preliminary data.</text>
</comment>
<keyword evidence="1" id="KW-0812">Transmembrane</keyword>
<evidence type="ECO:0000256" key="1">
    <source>
        <dbReference type="SAM" id="Phobius"/>
    </source>
</evidence>
<dbReference type="PANTHER" id="PTHR48200">
    <property type="entry name" value="PROTEIN, PUTATIVE-RELATED"/>
    <property type="match status" value="1"/>
</dbReference>
<evidence type="ECO:0000313" key="2">
    <source>
        <dbReference type="EMBL" id="MBA0566590.1"/>
    </source>
</evidence>
<dbReference type="EMBL" id="JABEZX010000009">
    <property type="protein sequence ID" value="MBA0566590.1"/>
    <property type="molecule type" value="Genomic_DNA"/>
</dbReference>
<evidence type="ECO:0000313" key="3">
    <source>
        <dbReference type="Proteomes" id="UP000593572"/>
    </source>
</evidence>
<dbReference type="PANTHER" id="PTHR48200:SF1">
    <property type="entry name" value="AMINOTRANSFERASE-LIKE PLANT MOBILE DOMAIN-CONTAINING PROTEIN"/>
    <property type="match status" value="1"/>
</dbReference>
<protein>
    <submittedName>
        <fullName evidence="2">Uncharacterized protein</fullName>
    </submittedName>
</protein>
<keyword evidence="1" id="KW-1133">Transmembrane helix</keyword>
<sequence>MEYISGEGRFIRCAQLLLAWFHSHFCKVENVPYRVFSENYSPLKELILYRCGDFNWVPLLGIWGAIGYAHLLVLSQYRSRRFIPATQELGQCEFVYKGDNYKRK</sequence>
<dbReference type="AlphaFoldDB" id="A0A7J8MPU7"/>
<accession>A0A7J8MPU7</accession>
<feature type="non-terminal residue" evidence="2">
    <location>
        <position position="1"/>
    </location>
</feature>
<dbReference type="Proteomes" id="UP000593572">
    <property type="component" value="Unassembled WGS sequence"/>
</dbReference>
<organism evidence="2 3">
    <name type="scientific">Gossypium lobatum</name>
    <dbReference type="NCBI Taxonomy" id="34289"/>
    <lineage>
        <taxon>Eukaryota</taxon>
        <taxon>Viridiplantae</taxon>
        <taxon>Streptophyta</taxon>
        <taxon>Embryophyta</taxon>
        <taxon>Tracheophyta</taxon>
        <taxon>Spermatophyta</taxon>
        <taxon>Magnoliopsida</taxon>
        <taxon>eudicotyledons</taxon>
        <taxon>Gunneridae</taxon>
        <taxon>Pentapetalae</taxon>
        <taxon>rosids</taxon>
        <taxon>malvids</taxon>
        <taxon>Malvales</taxon>
        <taxon>Malvaceae</taxon>
        <taxon>Malvoideae</taxon>
        <taxon>Gossypium</taxon>
    </lineage>
</organism>
<keyword evidence="1" id="KW-0472">Membrane</keyword>
<reference evidence="2 3" key="1">
    <citation type="journal article" date="2019" name="Genome Biol. Evol.">
        <title>Insights into the evolution of the New World diploid cottons (Gossypium, subgenus Houzingenia) based on genome sequencing.</title>
        <authorList>
            <person name="Grover C.E."/>
            <person name="Arick M.A. 2nd"/>
            <person name="Thrash A."/>
            <person name="Conover J.L."/>
            <person name="Sanders W.S."/>
            <person name="Peterson D.G."/>
            <person name="Frelichowski J.E."/>
            <person name="Scheffler J.A."/>
            <person name="Scheffler B.E."/>
            <person name="Wendel J.F."/>
        </authorList>
    </citation>
    <scope>NUCLEOTIDE SEQUENCE [LARGE SCALE GENOMIC DNA]</scope>
    <source>
        <strain evidence="2">157</strain>
        <tissue evidence="2">Leaf</tissue>
    </source>
</reference>
<keyword evidence="3" id="KW-1185">Reference proteome</keyword>
<gene>
    <name evidence="2" type="ORF">Golob_011397</name>
</gene>